<accession>A0AAN6GFK2</accession>
<evidence type="ECO:0000313" key="2">
    <source>
        <dbReference type="EMBL" id="KAK0538856.1"/>
    </source>
</evidence>
<dbReference type="EMBL" id="JAPDMQ010000039">
    <property type="protein sequence ID" value="KAK0538856.1"/>
    <property type="molecule type" value="Genomic_DNA"/>
</dbReference>
<evidence type="ECO:0000256" key="1">
    <source>
        <dbReference type="SAM" id="MobiDB-lite"/>
    </source>
</evidence>
<feature type="region of interest" description="Disordered" evidence="1">
    <location>
        <begin position="180"/>
        <end position="219"/>
    </location>
</feature>
<protein>
    <submittedName>
        <fullName evidence="2">Uncharacterized protein</fullName>
    </submittedName>
</protein>
<organism evidence="2 3">
    <name type="scientific">Tilletia horrida</name>
    <dbReference type="NCBI Taxonomy" id="155126"/>
    <lineage>
        <taxon>Eukaryota</taxon>
        <taxon>Fungi</taxon>
        <taxon>Dikarya</taxon>
        <taxon>Basidiomycota</taxon>
        <taxon>Ustilaginomycotina</taxon>
        <taxon>Exobasidiomycetes</taxon>
        <taxon>Tilletiales</taxon>
        <taxon>Tilletiaceae</taxon>
        <taxon>Tilletia</taxon>
    </lineage>
</organism>
<evidence type="ECO:0000313" key="3">
    <source>
        <dbReference type="Proteomes" id="UP001176521"/>
    </source>
</evidence>
<sequence>MPRVARPARDVVIRVPKLLPYSKPSAKDGPGAEADTAGAASSASSSQNTAAAVASHSNGALGPATDAASAAAAGAAATAAPLSAPATGADGLAAEVGADGSAADAQDASSAAGALPQTQHSILKGETSAAEWNSLLIWARRQRGPQWDTGTAVWQVDRHSQEFYSFCADPTQSVLAELDPSAPAEQRTGAASPVHGGHHVTFPPDVNAPASSLPSGRGGLLEAHDISGAGAGNGAGALGGVGMDAGAGTGSGQGAGGMLAAGGGTPMMGMIGGGRGEREESPPIVGPGRSARLRAGRA</sequence>
<feature type="compositionally biased region" description="Low complexity" evidence="1">
    <location>
        <begin position="32"/>
        <end position="58"/>
    </location>
</feature>
<dbReference type="AlphaFoldDB" id="A0AAN6GFK2"/>
<feature type="compositionally biased region" description="Gly residues" evidence="1">
    <location>
        <begin position="257"/>
        <end position="274"/>
    </location>
</feature>
<gene>
    <name evidence="2" type="ORF">OC842_001165</name>
</gene>
<dbReference type="Proteomes" id="UP001176521">
    <property type="component" value="Unassembled WGS sequence"/>
</dbReference>
<feature type="region of interest" description="Disordered" evidence="1">
    <location>
        <begin position="1"/>
        <end position="58"/>
    </location>
</feature>
<comment type="caution">
    <text evidence="2">The sequence shown here is derived from an EMBL/GenBank/DDBJ whole genome shotgun (WGS) entry which is preliminary data.</text>
</comment>
<name>A0AAN6GFK2_9BASI</name>
<keyword evidence="3" id="KW-1185">Reference proteome</keyword>
<reference evidence="2" key="1">
    <citation type="journal article" date="2023" name="PhytoFront">
        <title>Draft Genome Resources of Seven Strains of Tilletia horrida, Causal Agent of Kernel Smut of Rice.</title>
        <authorList>
            <person name="Khanal S."/>
            <person name="Antony Babu S."/>
            <person name="Zhou X.G."/>
        </authorList>
    </citation>
    <scope>NUCLEOTIDE SEQUENCE</scope>
    <source>
        <strain evidence="2">TX3</strain>
    </source>
</reference>
<proteinExistence type="predicted"/>
<feature type="region of interest" description="Disordered" evidence="1">
    <location>
        <begin position="257"/>
        <end position="298"/>
    </location>
</feature>